<dbReference type="InterPro" id="IPR037284">
    <property type="entry name" value="SUF_FeS_clus_asmbl_SufBD_sf"/>
</dbReference>
<dbReference type="InterPro" id="IPR055346">
    <property type="entry name" value="Fe-S_cluster_assembly_SufBD"/>
</dbReference>
<evidence type="ECO:0000313" key="2">
    <source>
        <dbReference type="EMBL" id="MDQ0462904.1"/>
    </source>
</evidence>
<dbReference type="SUPFAM" id="SSF101960">
    <property type="entry name" value="Stabilizer of iron transporter SufD"/>
    <property type="match status" value="1"/>
</dbReference>
<keyword evidence="3" id="KW-1185">Reference proteome</keyword>
<evidence type="ECO:0000259" key="1">
    <source>
        <dbReference type="Pfam" id="PF01458"/>
    </source>
</evidence>
<gene>
    <name evidence="2" type="ORF">QO010_000652</name>
</gene>
<protein>
    <submittedName>
        <fullName evidence="2">Fe-S cluster assembly protein SufD</fullName>
    </submittedName>
</protein>
<dbReference type="NCBIfam" id="TIGR01981">
    <property type="entry name" value="sufD"/>
    <property type="match status" value="1"/>
</dbReference>
<dbReference type="Proteomes" id="UP001228905">
    <property type="component" value="Unassembled WGS sequence"/>
</dbReference>
<reference evidence="2 3" key="1">
    <citation type="submission" date="2023-07" db="EMBL/GenBank/DDBJ databases">
        <title>Genomic Encyclopedia of Type Strains, Phase IV (KMG-IV): sequencing the most valuable type-strain genomes for metagenomic binning, comparative biology and taxonomic classification.</title>
        <authorList>
            <person name="Goeker M."/>
        </authorList>
    </citation>
    <scope>NUCLEOTIDE SEQUENCE [LARGE SCALE GENOMIC DNA]</scope>
    <source>
        <strain evidence="2 3">DSM 18695</strain>
    </source>
</reference>
<dbReference type="RefSeq" id="WP_307345902.1">
    <property type="nucleotide sequence ID" value="NZ_JAUSVS010000001.1"/>
</dbReference>
<name>A0ABU0ILR1_9CAUL</name>
<dbReference type="Pfam" id="PF01458">
    <property type="entry name" value="SUFBD_core"/>
    <property type="match status" value="1"/>
</dbReference>
<proteinExistence type="predicted"/>
<sequence>MSLATAIKLGDPTQLPSRRDEDWRWTDLRGLIRQIPPSAEWAEVGEGGPFAAIEAEEFVVSNGHIEGWNAVVSEGPADIARLRVVATEASSNPATVFVTVRAGTSLLLLETYEALADGALTNVALEVEVQAGGRLERVVLAADGPDSVTVSTAKVALGEGAIFAQTVLTSGARRQRLETQVAHPGAFASVRMDGAYLLADKRHADITTVVTHQGVDGTTEQLVKGVVNDQARGVFQGRIVVAHGADRTDARMGHHALILSDKAEVDAKPELLINADDVACAHGNTVGALDEEAIFYARQRGIPEAEARAMLTLAFVEEVIDRIGHDGAREIARAWAHRQLGASDGL</sequence>
<dbReference type="EMBL" id="JAUSVS010000001">
    <property type="protein sequence ID" value="MDQ0462904.1"/>
    <property type="molecule type" value="Genomic_DNA"/>
</dbReference>
<dbReference type="InterPro" id="IPR011542">
    <property type="entry name" value="SUF_FeS_clus_asmbl_SufD"/>
</dbReference>
<accession>A0ABU0ILR1</accession>
<organism evidence="2 3">
    <name type="scientific">Caulobacter ginsengisoli</name>
    <dbReference type="NCBI Taxonomy" id="400775"/>
    <lineage>
        <taxon>Bacteria</taxon>
        <taxon>Pseudomonadati</taxon>
        <taxon>Pseudomonadota</taxon>
        <taxon>Alphaproteobacteria</taxon>
        <taxon>Caulobacterales</taxon>
        <taxon>Caulobacteraceae</taxon>
        <taxon>Caulobacter</taxon>
    </lineage>
</organism>
<evidence type="ECO:0000313" key="3">
    <source>
        <dbReference type="Proteomes" id="UP001228905"/>
    </source>
</evidence>
<dbReference type="InterPro" id="IPR000825">
    <property type="entry name" value="SUF_FeS_clus_asmbl_SufBD_core"/>
</dbReference>
<comment type="caution">
    <text evidence="2">The sequence shown here is derived from an EMBL/GenBank/DDBJ whole genome shotgun (WGS) entry which is preliminary data.</text>
</comment>
<feature type="domain" description="SUF system FeS cluster assembly SufBD core" evidence="1">
    <location>
        <begin position="90"/>
        <end position="315"/>
    </location>
</feature>
<dbReference type="PANTHER" id="PTHR43575:SF1">
    <property type="entry name" value="PROTEIN ABCI7, CHLOROPLASTIC"/>
    <property type="match status" value="1"/>
</dbReference>
<dbReference type="PANTHER" id="PTHR43575">
    <property type="entry name" value="PROTEIN ABCI7, CHLOROPLASTIC"/>
    <property type="match status" value="1"/>
</dbReference>